<keyword evidence="2" id="KW-1185">Reference proteome</keyword>
<protein>
    <submittedName>
        <fullName evidence="1">Uncharacterized protein</fullName>
    </submittedName>
</protein>
<organism evidence="1 2">
    <name type="scientific">Antrihabitans stalactiti</name>
    <dbReference type="NCBI Taxonomy" id="2584121"/>
    <lineage>
        <taxon>Bacteria</taxon>
        <taxon>Bacillati</taxon>
        <taxon>Actinomycetota</taxon>
        <taxon>Actinomycetes</taxon>
        <taxon>Mycobacteriales</taxon>
        <taxon>Nocardiaceae</taxon>
        <taxon>Antrihabitans</taxon>
    </lineage>
</organism>
<reference evidence="1 2" key="2">
    <citation type="submission" date="2020-06" db="EMBL/GenBank/DDBJ databases">
        <title>Antribacter stalactiti gen. nov., sp. nov., a new member of the family Nacardiaceae isolated from a cave.</title>
        <authorList>
            <person name="Kim I.S."/>
        </authorList>
    </citation>
    <scope>NUCLEOTIDE SEQUENCE [LARGE SCALE GENOMIC DNA]</scope>
    <source>
        <strain evidence="1 2">YC2-7</strain>
    </source>
</reference>
<proteinExistence type="predicted"/>
<dbReference type="Gene3D" id="3.40.462.20">
    <property type="match status" value="1"/>
</dbReference>
<dbReference type="Proteomes" id="UP000535543">
    <property type="component" value="Unassembled WGS sequence"/>
</dbReference>
<dbReference type="AlphaFoldDB" id="A0A848K951"/>
<comment type="caution">
    <text evidence="1">The sequence shown here is derived from an EMBL/GenBank/DDBJ whole genome shotgun (WGS) entry which is preliminary data.</text>
</comment>
<evidence type="ECO:0000313" key="2">
    <source>
        <dbReference type="Proteomes" id="UP000535543"/>
    </source>
</evidence>
<name>A0A848K951_9NOCA</name>
<accession>A0A848K951</accession>
<sequence length="205" mass="21882">MTAQAPDELTIWLDLVHFPVSATPLGAVDSTFLGAEESARELLSPFDAIAGAIGDTRVAMSPADLATITADPIDPSPGISSTLPIRVLDDGVIDALVRDPIFPLLTVQVRQLGGAISNENQLPNGPLSSEHLIYLFGSPSAERTADRIKERIAAFMDDLTPFTGHGKPLTFLAPGEEMADALPEKSVRELATIKQKCDPNRTLRS</sequence>
<evidence type="ECO:0000313" key="1">
    <source>
        <dbReference type="EMBL" id="NMN95343.1"/>
    </source>
</evidence>
<reference evidence="1 2" key="1">
    <citation type="submission" date="2019-05" db="EMBL/GenBank/DDBJ databases">
        <authorList>
            <person name="Lee S.D."/>
        </authorList>
    </citation>
    <scope>NUCLEOTIDE SEQUENCE [LARGE SCALE GENOMIC DNA]</scope>
    <source>
        <strain evidence="1 2">YC2-7</strain>
    </source>
</reference>
<dbReference type="RefSeq" id="WP_169586148.1">
    <property type="nucleotide sequence ID" value="NZ_VCQU01000003.1"/>
</dbReference>
<gene>
    <name evidence="1" type="ORF">FGL95_09905</name>
</gene>
<dbReference type="EMBL" id="VCQU01000003">
    <property type="protein sequence ID" value="NMN95343.1"/>
    <property type="molecule type" value="Genomic_DNA"/>
</dbReference>